<dbReference type="InterPro" id="IPR050950">
    <property type="entry name" value="HTH-type_LysR_regulators"/>
</dbReference>
<protein>
    <submittedName>
        <fullName evidence="5">HTH-type transcriptional regulator SsuR</fullName>
    </submittedName>
</protein>
<dbReference type="GO" id="GO:0005829">
    <property type="term" value="C:cytosol"/>
    <property type="evidence" value="ECO:0007669"/>
    <property type="project" value="TreeGrafter"/>
</dbReference>
<dbReference type="GO" id="GO:0003677">
    <property type="term" value="F:DNA binding"/>
    <property type="evidence" value="ECO:0007669"/>
    <property type="project" value="UniProtKB-KW"/>
</dbReference>
<dbReference type="Pfam" id="PF00126">
    <property type="entry name" value="HTH_1"/>
    <property type="match status" value="1"/>
</dbReference>
<accession>A0A418SJ54</accession>
<dbReference type="KEGG" id="palw:PSAL_013730"/>
<sequence>MHSVFLRYVDEVARQGSIRRAANVLNVSSTTVNRKILSVEEELGVRLFERHPEGVEMTSVGRVMVEHCRRTLYDFQNVRRLIEDIRDMRSGHMVIYSIDAFAGRILPAAINSFSEQYPGISFSVVSAERDQISEAVISGKADLGVTLYCRDLPPGVRILSEKLAPIGALMRPDHPLAERPSLTVEELEGYPLLRSMDAESRTSVLDRVAQGAAMQTKLVANNLNLAKAMIVANRGIGIYTRIGFLDEIDRGEIHFAQIVAPELMQNTIGWIASDSAGIGPAKHMFAACLDKVIRTLDLTG</sequence>
<dbReference type="SUPFAM" id="SSF46785">
    <property type="entry name" value="Winged helix' DNA-binding domain"/>
    <property type="match status" value="1"/>
</dbReference>
<keyword evidence="6" id="KW-1185">Reference proteome</keyword>
<dbReference type="SUPFAM" id="SSF53850">
    <property type="entry name" value="Periplasmic binding protein-like II"/>
    <property type="match status" value="1"/>
</dbReference>
<keyword evidence="2" id="KW-0805">Transcription regulation</keyword>
<dbReference type="AlphaFoldDB" id="A0A418SJ54"/>
<organism evidence="5 6">
    <name type="scientific">Pseudooceanicola algae</name>
    <dbReference type="NCBI Taxonomy" id="1537215"/>
    <lineage>
        <taxon>Bacteria</taxon>
        <taxon>Pseudomonadati</taxon>
        <taxon>Pseudomonadota</taxon>
        <taxon>Alphaproteobacteria</taxon>
        <taxon>Rhodobacterales</taxon>
        <taxon>Paracoccaceae</taxon>
        <taxon>Pseudooceanicola</taxon>
    </lineage>
</organism>
<reference evidence="5 6" key="1">
    <citation type="submission" date="2020-08" db="EMBL/GenBank/DDBJ databases">
        <title>Genome sequence of Rhodobacteraceae bacterium Lw-13e.</title>
        <authorList>
            <person name="Poehlein A."/>
            <person name="Wolter L."/>
            <person name="Daniel R."/>
            <person name="Brinkhoff T."/>
        </authorList>
    </citation>
    <scope>NUCLEOTIDE SEQUENCE [LARGE SCALE GENOMIC DNA]</scope>
    <source>
        <strain evidence="5 6">Lw-13e</strain>
    </source>
</reference>
<dbReference type="Pfam" id="PF03466">
    <property type="entry name" value="LysR_substrate"/>
    <property type="match status" value="1"/>
</dbReference>
<evidence type="ECO:0000256" key="2">
    <source>
        <dbReference type="ARBA" id="ARBA00023015"/>
    </source>
</evidence>
<dbReference type="PROSITE" id="PS50931">
    <property type="entry name" value="HTH_LYSR"/>
    <property type="match status" value="1"/>
</dbReference>
<dbReference type="Proteomes" id="UP000283786">
    <property type="component" value="Chromosome"/>
</dbReference>
<evidence type="ECO:0000256" key="3">
    <source>
        <dbReference type="ARBA" id="ARBA00023125"/>
    </source>
</evidence>
<dbReference type="PANTHER" id="PTHR30419">
    <property type="entry name" value="HTH-TYPE TRANSCRIPTIONAL REGULATOR YBHD"/>
    <property type="match status" value="1"/>
</dbReference>
<keyword evidence="3" id="KW-0238">DNA-binding</keyword>
<proteinExistence type="inferred from homology"/>
<dbReference type="RefSeq" id="WP_119838325.1">
    <property type="nucleotide sequence ID" value="NZ_CP060436.1"/>
</dbReference>
<gene>
    <name evidence="5" type="primary">ssuR</name>
    <name evidence="5" type="ORF">PSAL_013730</name>
</gene>
<evidence type="ECO:0000256" key="1">
    <source>
        <dbReference type="ARBA" id="ARBA00009437"/>
    </source>
</evidence>
<evidence type="ECO:0000313" key="6">
    <source>
        <dbReference type="Proteomes" id="UP000283786"/>
    </source>
</evidence>
<dbReference type="InterPro" id="IPR000847">
    <property type="entry name" value="LysR_HTH_N"/>
</dbReference>
<comment type="similarity">
    <text evidence="1">Belongs to the LysR transcriptional regulatory family.</text>
</comment>
<dbReference type="GO" id="GO:0003700">
    <property type="term" value="F:DNA-binding transcription factor activity"/>
    <property type="evidence" value="ECO:0007669"/>
    <property type="project" value="InterPro"/>
</dbReference>
<dbReference type="PANTHER" id="PTHR30419:SF8">
    <property type="entry name" value="NITROGEN ASSIMILATION TRANSCRIPTIONAL ACTIVATOR-RELATED"/>
    <property type="match status" value="1"/>
</dbReference>
<name>A0A418SJ54_9RHOB</name>
<dbReference type="InterPro" id="IPR036388">
    <property type="entry name" value="WH-like_DNA-bd_sf"/>
</dbReference>
<evidence type="ECO:0000313" key="5">
    <source>
        <dbReference type="EMBL" id="QPM90138.1"/>
    </source>
</evidence>
<dbReference type="Gene3D" id="3.40.190.10">
    <property type="entry name" value="Periplasmic binding protein-like II"/>
    <property type="match status" value="2"/>
</dbReference>
<dbReference type="Gene3D" id="1.10.10.10">
    <property type="entry name" value="Winged helix-like DNA-binding domain superfamily/Winged helix DNA-binding domain"/>
    <property type="match status" value="1"/>
</dbReference>
<dbReference type="InterPro" id="IPR005119">
    <property type="entry name" value="LysR_subst-bd"/>
</dbReference>
<evidence type="ECO:0000256" key="4">
    <source>
        <dbReference type="ARBA" id="ARBA00023163"/>
    </source>
</evidence>
<dbReference type="OrthoDB" id="8479357at2"/>
<keyword evidence="4" id="KW-0804">Transcription</keyword>
<dbReference type="EMBL" id="CP060436">
    <property type="protein sequence ID" value="QPM90138.1"/>
    <property type="molecule type" value="Genomic_DNA"/>
</dbReference>
<dbReference type="InterPro" id="IPR036390">
    <property type="entry name" value="WH_DNA-bd_sf"/>
</dbReference>